<evidence type="ECO:0000256" key="1">
    <source>
        <dbReference type="SAM" id="Coils"/>
    </source>
</evidence>
<sequence length="146" mass="17309">MDPWAQVELRLEQRDQLEQKDSPFYHAFSQLNLLGKSSGNLEWDLLRKENGQLLQENESLVQRLNLQAMKMESYQQQIAQLQKSVKSHELKQHRLQQRIADLTEEIAEKNRSIQIINDEHLINLIQVNVLKDQVAQLTKEKEQLRR</sequence>
<keyword evidence="1" id="KW-0175">Coiled coil</keyword>
<feature type="coiled-coil region" evidence="1">
    <location>
        <begin position="64"/>
        <end position="119"/>
    </location>
</feature>
<dbReference type="Gene3D" id="1.20.5.170">
    <property type="match status" value="1"/>
</dbReference>
<dbReference type="STRING" id="45354.A0A1L0G7A6"/>
<dbReference type="AlphaFoldDB" id="A0A1L0G7A6"/>
<dbReference type="OrthoDB" id="8949486at2759"/>
<proteinExistence type="predicted"/>
<accession>A0A1L0G7A6</accession>
<organism evidence="2 3">
    <name type="scientific">Sungouiella intermedia</name>
    <dbReference type="NCBI Taxonomy" id="45354"/>
    <lineage>
        <taxon>Eukaryota</taxon>
        <taxon>Fungi</taxon>
        <taxon>Dikarya</taxon>
        <taxon>Ascomycota</taxon>
        <taxon>Saccharomycotina</taxon>
        <taxon>Pichiomycetes</taxon>
        <taxon>Metschnikowiaceae</taxon>
        <taxon>Sungouiella</taxon>
    </lineage>
</organism>
<dbReference type="EMBL" id="LT635758">
    <property type="protein sequence ID" value="SGZ52405.1"/>
    <property type="molecule type" value="Genomic_DNA"/>
</dbReference>
<evidence type="ECO:0000313" key="3">
    <source>
        <dbReference type="Proteomes" id="UP000182334"/>
    </source>
</evidence>
<reference evidence="2 3" key="1">
    <citation type="submission" date="2016-10" db="EMBL/GenBank/DDBJ databases">
        <authorList>
            <person name="de Groot N.N."/>
        </authorList>
    </citation>
    <scope>NUCLEOTIDE SEQUENCE [LARGE SCALE GENOMIC DNA]</scope>
    <source>
        <strain evidence="2 3">CBS 141442</strain>
    </source>
</reference>
<name>A0A1L0G7A6_9ASCO</name>
<keyword evidence="3" id="KW-1185">Reference proteome</keyword>
<gene>
    <name evidence="2" type="ORF">SAMEA4029010_CIC11G00000002789</name>
</gene>
<dbReference type="Proteomes" id="UP000182334">
    <property type="component" value="Chromosome III"/>
</dbReference>
<evidence type="ECO:0000313" key="2">
    <source>
        <dbReference type="EMBL" id="SGZ52405.1"/>
    </source>
</evidence>
<protein>
    <submittedName>
        <fullName evidence="2">CIC11C00000002789</fullName>
    </submittedName>
</protein>